<feature type="domain" description="RCK N-terminal" evidence="2">
    <location>
        <begin position="133"/>
        <end position="233"/>
    </location>
</feature>
<dbReference type="Gene3D" id="3.40.50.720">
    <property type="entry name" value="NAD(P)-binding Rossmann-like Domain"/>
    <property type="match status" value="1"/>
</dbReference>
<feature type="transmembrane region" description="Helical" evidence="1">
    <location>
        <begin position="78"/>
        <end position="100"/>
    </location>
</feature>
<dbReference type="Gene3D" id="1.10.287.70">
    <property type="match status" value="1"/>
</dbReference>
<dbReference type="EMBL" id="JAVLVT010000010">
    <property type="protein sequence ID" value="MDS1272217.1"/>
    <property type="molecule type" value="Genomic_DNA"/>
</dbReference>
<keyword evidence="1" id="KW-1133">Transmembrane helix</keyword>
<evidence type="ECO:0000313" key="3">
    <source>
        <dbReference type="EMBL" id="MDS1272217.1"/>
    </source>
</evidence>
<proteinExistence type="predicted"/>
<dbReference type="SUPFAM" id="SSF81324">
    <property type="entry name" value="Voltage-gated potassium channels"/>
    <property type="match status" value="1"/>
</dbReference>
<name>A0ABU2HA90_9ACTN</name>
<dbReference type="PANTHER" id="PTHR43833:SF9">
    <property type="entry name" value="POTASSIUM CHANNEL PROTEIN YUGO-RELATED"/>
    <property type="match status" value="1"/>
</dbReference>
<organism evidence="3 4">
    <name type="scientific">Lipingzhangella rawalii</name>
    <dbReference type="NCBI Taxonomy" id="2055835"/>
    <lineage>
        <taxon>Bacteria</taxon>
        <taxon>Bacillati</taxon>
        <taxon>Actinomycetota</taxon>
        <taxon>Actinomycetes</taxon>
        <taxon>Streptosporangiales</taxon>
        <taxon>Nocardiopsidaceae</taxon>
        <taxon>Lipingzhangella</taxon>
    </lineage>
</organism>
<dbReference type="PANTHER" id="PTHR43833">
    <property type="entry name" value="POTASSIUM CHANNEL PROTEIN 2-RELATED-RELATED"/>
    <property type="match status" value="1"/>
</dbReference>
<dbReference type="InterPro" id="IPR050721">
    <property type="entry name" value="Trk_Ktr_HKT_K-transport"/>
</dbReference>
<feature type="transmembrane region" description="Helical" evidence="1">
    <location>
        <begin position="20"/>
        <end position="39"/>
    </location>
</feature>
<keyword evidence="4" id="KW-1185">Reference proteome</keyword>
<protein>
    <submittedName>
        <fullName evidence="3">NAD-binding protein</fullName>
    </submittedName>
</protein>
<dbReference type="Pfam" id="PF02254">
    <property type="entry name" value="TrkA_N"/>
    <property type="match status" value="1"/>
</dbReference>
<dbReference type="InterPro" id="IPR003148">
    <property type="entry name" value="RCK_N"/>
</dbReference>
<dbReference type="InterPro" id="IPR036291">
    <property type="entry name" value="NAD(P)-bd_dom_sf"/>
</dbReference>
<dbReference type="Proteomes" id="UP001250214">
    <property type="component" value="Unassembled WGS sequence"/>
</dbReference>
<evidence type="ECO:0000259" key="2">
    <source>
        <dbReference type="Pfam" id="PF02254"/>
    </source>
</evidence>
<evidence type="ECO:0000313" key="4">
    <source>
        <dbReference type="Proteomes" id="UP001250214"/>
    </source>
</evidence>
<gene>
    <name evidence="3" type="ORF">RIF23_18160</name>
</gene>
<comment type="caution">
    <text evidence="3">The sequence shown here is derived from an EMBL/GenBank/DDBJ whole genome shotgun (WGS) entry which is preliminary data.</text>
</comment>
<dbReference type="RefSeq" id="WP_310913788.1">
    <property type="nucleotide sequence ID" value="NZ_JAVLVT010000010.1"/>
</dbReference>
<evidence type="ECO:0000256" key="1">
    <source>
        <dbReference type="SAM" id="Phobius"/>
    </source>
</evidence>
<accession>A0ABU2HA90</accession>
<reference evidence="4" key="1">
    <citation type="submission" date="2023-07" db="EMBL/GenBank/DDBJ databases">
        <title>Novel species in the genus Lipingzhangella isolated from Sambhar Salt Lake.</title>
        <authorList>
            <person name="Jiya N."/>
            <person name="Kajale S."/>
            <person name="Sharma A."/>
        </authorList>
    </citation>
    <scope>NUCLEOTIDE SEQUENCE [LARGE SCALE GENOMIC DNA]</scope>
    <source>
        <strain evidence="4">LS1_29</strain>
    </source>
</reference>
<keyword evidence="1" id="KW-0472">Membrane</keyword>
<keyword evidence="1" id="KW-0812">Transmembrane</keyword>
<sequence length="364" mass="40255">MRLLLSRAWSRLWQRATWALPVELLAFVFVSSWLLMVWAEPPGAAVVQPDVYWWWFAGTITPAAAGPGDHYPVTTGGYLVGVYVIVGGIVTITMIFARLARAIDKAKERRMHGRAEARATGHIAVLGYTPGRTERIVEALTAEEPHEIVVCAWDEQAQQHPLSHRDDTHFVRGNLTEDEVLARAALPRAAAVLVDPRDDDEALKVVVAAAHTGPDVHTVVALHDPAHARTVSRIAPGARCVAWHACEEIAAEVRDPGMSALYTAMLSPGGRATYSIRVPASLAGRSYGHFQMALGRWNAATILGIDREGQLQLSPSWNEDVPVGATLYYLARRRLSTADLERYVDRAERTLVFDDRELLRSEWH</sequence>
<dbReference type="SUPFAM" id="SSF51735">
    <property type="entry name" value="NAD(P)-binding Rossmann-fold domains"/>
    <property type="match status" value="1"/>
</dbReference>